<feature type="active site" description="Proton acceptor" evidence="9">
    <location>
        <position position="394"/>
    </location>
</feature>
<dbReference type="Pfam" id="PF00108">
    <property type="entry name" value="Thiolase_N"/>
    <property type="match status" value="1"/>
</dbReference>
<dbReference type="PROSITE" id="PS51257">
    <property type="entry name" value="PROKAR_LIPOPROTEIN"/>
    <property type="match status" value="1"/>
</dbReference>
<dbReference type="Proteomes" id="UP001229421">
    <property type="component" value="Unassembled WGS sequence"/>
</dbReference>
<comment type="caution">
    <text evidence="13">The sequence shown here is derived from an EMBL/GenBank/DDBJ whole genome shotgun (WGS) entry which is preliminary data.</text>
</comment>
<dbReference type="PANTHER" id="PTHR43853">
    <property type="entry name" value="3-KETOACYL-COA THIOLASE, PEROXISOMAL"/>
    <property type="match status" value="1"/>
</dbReference>
<feature type="domain" description="Thiolase C-terminal" evidence="12">
    <location>
        <begin position="316"/>
        <end position="439"/>
    </location>
</feature>
<keyword evidence="4 10" id="KW-0808">Transferase</keyword>
<evidence type="ECO:0000256" key="1">
    <source>
        <dbReference type="ARBA" id="ARBA00004275"/>
    </source>
</evidence>
<dbReference type="InterPro" id="IPR002155">
    <property type="entry name" value="Thiolase"/>
</dbReference>
<dbReference type="PANTHER" id="PTHR43853:SF15">
    <property type="entry name" value="3-KETOACYL-COA THIOLASE 5, PEROXISOMAL"/>
    <property type="match status" value="1"/>
</dbReference>
<sequence>MEKAINRQKIILQHLQPLSSSLNLSHVSNLSASSCSADNSSAYHRIPASGDDVVIVAAYRTAQCKSKRGGFKDTLPDDLLSTVLKAVIEKTNVDPSEIGDIVVGTVLAPGSQRGIECRMAAIYAGFPDTVPIRTVNRQCSSGLQAVADVAAYIKAGFYEIGIGCGVESMSIDQIGPVSKVNPKVDKFAQAKDCLLPMGITAENVAQRFGVTRQEQDQAAVESHRRAAVATSSGKFKDEIVPVYTKIVDPKTGEEKPITISVDDGIRPNTNMADLAKLKPSFKKEGTTTAGTASQISDGAGAVLLMKRSVALKKGLPILGVFRSFEAVGVDPAIMGVGPAVAIPAAVKSAGLELKNIDLFEINEAFASQFVYCCKKLQLDPKKVNVNGGAMAIGHPLGATGARCVATLLHEMKRRGKDSRFGVISMCIGSGMGAAAVFERGD</sequence>
<feature type="active site" description="Proton acceptor" evidence="9">
    <location>
        <position position="426"/>
    </location>
</feature>
<evidence type="ECO:0000313" key="14">
    <source>
        <dbReference type="Proteomes" id="UP001229421"/>
    </source>
</evidence>
<dbReference type="PROSITE" id="PS00737">
    <property type="entry name" value="THIOLASE_2"/>
    <property type="match status" value="1"/>
</dbReference>
<dbReference type="InterPro" id="IPR020615">
    <property type="entry name" value="Thiolase_acyl_enz_int_AS"/>
</dbReference>
<evidence type="ECO:0000256" key="3">
    <source>
        <dbReference type="ARBA" id="ARBA00010982"/>
    </source>
</evidence>
<dbReference type="Gene3D" id="3.40.47.10">
    <property type="match status" value="1"/>
</dbReference>
<dbReference type="GO" id="GO:0006635">
    <property type="term" value="P:fatty acid beta-oxidation"/>
    <property type="evidence" value="ECO:0007669"/>
    <property type="project" value="TreeGrafter"/>
</dbReference>
<protein>
    <recommendedName>
        <fullName evidence="8">acetyl-CoA C-acyltransferase</fullName>
        <ecNumber evidence="8">2.3.1.16</ecNumber>
    </recommendedName>
</protein>
<dbReference type="SUPFAM" id="SSF53901">
    <property type="entry name" value="Thiolase-like"/>
    <property type="match status" value="2"/>
</dbReference>
<accession>A0AAD8P1D8</accession>
<dbReference type="GO" id="GO:0010124">
    <property type="term" value="P:phenylacetate catabolic process"/>
    <property type="evidence" value="ECO:0007669"/>
    <property type="project" value="TreeGrafter"/>
</dbReference>
<evidence type="ECO:0000256" key="2">
    <source>
        <dbReference type="ARBA" id="ARBA00004872"/>
    </source>
</evidence>
<dbReference type="InterPro" id="IPR020613">
    <property type="entry name" value="Thiolase_CS"/>
</dbReference>
<dbReference type="EC" id="2.3.1.16" evidence="8"/>
<name>A0AAD8P1D8_TARER</name>
<dbReference type="InterPro" id="IPR020617">
    <property type="entry name" value="Thiolase_C"/>
</dbReference>
<dbReference type="CDD" id="cd00751">
    <property type="entry name" value="thiolase"/>
    <property type="match status" value="1"/>
</dbReference>
<keyword evidence="7 10" id="KW-0012">Acyltransferase</keyword>
<organism evidence="13 14">
    <name type="scientific">Tagetes erecta</name>
    <name type="common">African marigold</name>
    <dbReference type="NCBI Taxonomy" id="13708"/>
    <lineage>
        <taxon>Eukaryota</taxon>
        <taxon>Viridiplantae</taxon>
        <taxon>Streptophyta</taxon>
        <taxon>Embryophyta</taxon>
        <taxon>Tracheophyta</taxon>
        <taxon>Spermatophyta</taxon>
        <taxon>Magnoliopsida</taxon>
        <taxon>eudicotyledons</taxon>
        <taxon>Gunneridae</taxon>
        <taxon>Pentapetalae</taxon>
        <taxon>asterids</taxon>
        <taxon>campanulids</taxon>
        <taxon>Asterales</taxon>
        <taxon>Asteraceae</taxon>
        <taxon>Asteroideae</taxon>
        <taxon>Heliantheae alliance</taxon>
        <taxon>Tageteae</taxon>
        <taxon>Tagetes</taxon>
    </lineage>
</organism>
<comment type="similarity">
    <text evidence="3 10">Belongs to the thiolase-like superfamily. Thiolase family.</text>
</comment>
<keyword evidence="5" id="KW-0809">Transit peptide</keyword>
<dbReference type="NCBIfam" id="TIGR01930">
    <property type="entry name" value="AcCoA-C-Actrans"/>
    <property type="match status" value="1"/>
</dbReference>
<comment type="pathway">
    <text evidence="2">Lipid metabolism; fatty acid metabolism.</text>
</comment>
<dbReference type="Pfam" id="PF02803">
    <property type="entry name" value="Thiolase_C"/>
    <property type="match status" value="1"/>
</dbReference>
<evidence type="ECO:0000256" key="7">
    <source>
        <dbReference type="ARBA" id="ARBA00023315"/>
    </source>
</evidence>
<evidence type="ECO:0000256" key="4">
    <source>
        <dbReference type="ARBA" id="ARBA00022679"/>
    </source>
</evidence>
<dbReference type="PIRSF" id="PIRSF000429">
    <property type="entry name" value="Ac-CoA_Ac_transf"/>
    <property type="match status" value="1"/>
</dbReference>
<proteinExistence type="inferred from homology"/>
<feature type="active site" description="Acyl-thioester intermediate" evidence="9">
    <location>
        <position position="139"/>
    </location>
</feature>
<dbReference type="EMBL" id="JAUHHV010000004">
    <property type="protein sequence ID" value="KAK1428461.1"/>
    <property type="molecule type" value="Genomic_DNA"/>
</dbReference>
<dbReference type="FunFam" id="3.40.47.10:FF:000032">
    <property type="entry name" value="Peroxisomal 3-ketoacyl-CoA thiolase"/>
    <property type="match status" value="1"/>
</dbReference>
<dbReference type="InterPro" id="IPR050215">
    <property type="entry name" value="Thiolase-like_sf_Thiolase"/>
</dbReference>
<evidence type="ECO:0000313" key="13">
    <source>
        <dbReference type="EMBL" id="KAK1428461.1"/>
    </source>
</evidence>
<evidence type="ECO:0000259" key="12">
    <source>
        <dbReference type="Pfam" id="PF02803"/>
    </source>
</evidence>
<evidence type="ECO:0000256" key="5">
    <source>
        <dbReference type="ARBA" id="ARBA00022946"/>
    </source>
</evidence>
<dbReference type="InterPro" id="IPR020616">
    <property type="entry name" value="Thiolase_N"/>
</dbReference>
<evidence type="ECO:0000256" key="8">
    <source>
        <dbReference type="ARBA" id="ARBA00024073"/>
    </source>
</evidence>
<evidence type="ECO:0000256" key="9">
    <source>
        <dbReference type="PIRSR" id="PIRSR000429-1"/>
    </source>
</evidence>
<comment type="subcellular location">
    <subcellularLocation>
        <location evidence="1">Peroxisome</location>
    </subcellularLocation>
</comment>
<dbReference type="AlphaFoldDB" id="A0AAD8P1D8"/>
<evidence type="ECO:0000259" key="11">
    <source>
        <dbReference type="Pfam" id="PF00108"/>
    </source>
</evidence>
<gene>
    <name evidence="13" type="ORF">QVD17_17296</name>
</gene>
<evidence type="ECO:0000256" key="6">
    <source>
        <dbReference type="ARBA" id="ARBA00023140"/>
    </source>
</evidence>
<keyword evidence="6" id="KW-0576">Peroxisome</keyword>
<keyword evidence="14" id="KW-1185">Reference proteome</keyword>
<dbReference type="GO" id="GO:0005777">
    <property type="term" value="C:peroxisome"/>
    <property type="evidence" value="ECO:0007669"/>
    <property type="project" value="UniProtKB-SubCell"/>
</dbReference>
<dbReference type="PROSITE" id="PS00098">
    <property type="entry name" value="THIOLASE_1"/>
    <property type="match status" value="1"/>
</dbReference>
<dbReference type="InterPro" id="IPR016039">
    <property type="entry name" value="Thiolase-like"/>
</dbReference>
<feature type="domain" description="Thiolase N-terminal" evidence="11">
    <location>
        <begin position="53"/>
        <end position="308"/>
    </location>
</feature>
<reference evidence="13" key="1">
    <citation type="journal article" date="2023" name="bioRxiv">
        <title>Improved chromosome-level genome assembly for marigold (Tagetes erecta).</title>
        <authorList>
            <person name="Jiang F."/>
            <person name="Yuan L."/>
            <person name="Wang S."/>
            <person name="Wang H."/>
            <person name="Xu D."/>
            <person name="Wang A."/>
            <person name="Fan W."/>
        </authorList>
    </citation>
    <scope>NUCLEOTIDE SEQUENCE</scope>
    <source>
        <strain evidence="13">WSJ</strain>
        <tissue evidence="13">Leaf</tissue>
    </source>
</reference>
<dbReference type="GO" id="GO:0003988">
    <property type="term" value="F:acetyl-CoA C-acyltransferase activity"/>
    <property type="evidence" value="ECO:0007669"/>
    <property type="project" value="UniProtKB-EC"/>
</dbReference>
<dbReference type="InterPro" id="IPR020610">
    <property type="entry name" value="Thiolase_AS"/>
</dbReference>
<dbReference type="PROSITE" id="PS00099">
    <property type="entry name" value="THIOLASE_3"/>
    <property type="match status" value="1"/>
</dbReference>
<evidence type="ECO:0000256" key="10">
    <source>
        <dbReference type="RuleBase" id="RU003557"/>
    </source>
</evidence>